<evidence type="ECO:0000313" key="1">
    <source>
        <dbReference type="EMBL" id="EFL96244.1"/>
    </source>
</evidence>
<dbReference type="AlphaFoldDB" id="E0NDC3"/>
<reference evidence="1" key="1">
    <citation type="submission" date="2010-07" db="EMBL/GenBank/DDBJ databases">
        <authorList>
            <person name="Muzny D."/>
            <person name="Qin X."/>
            <person name="Deng J."/>
            <person name="Jiang H."/>
            <person name="Liu Y."/>
            <person name="Qu J."/>
            <person name="Song X.-Z."/>
            <person name="Zhang L."/>
            <person name="Thornton R."/>
            <person name="Coyle M."/>
            <person name="Francisco L."/>
            <person name="Jackson L."/>
            <person name="Javaid M."/>
            <person name="Korchina V."/>
            <person name="Kovar C."/>
            <person name="Mata R."/>
            <person name="Mathew T."/>
            <person name="Ngo R."/>
            <person name="Nguyen L."/>
            <person name="Nguyen N."/>
            <person name="Okwuonu G."/>
            <person name="Ongeri F."/>
            <person name="Pham C."/>
            <person name="Simmons D."/>
            <person name="Wilczek-Boney K."/>
            <person name="Hale W."/>
            <person name="Jakkamsetti A."/>
            <person name="Pham P."/>
            <person name="Ruth R."/>
            <person name="San Lucas F."/>
            <person name="Warren J."/>
            <person name="Zhang J."/>
            <person name="Zhao Z."/>
            <person name="Zhou C."/>
            <person name="Zhu D."/>
            <person name="Lee S."/>
            <person name="Bess C."/>
            <person name="Blankenburg K."/>
            <person name="Forbes L."/>
            <person name="Fu Q."/>
            <person name="Gubbala S."/>
            <person name="Hirani K."/>
            <person name="Jayaseelan J.C."/>
            <person name="Lara F."/>
            <person name="Munidasa M."/>
            <person name="Palculict T."/>
            <person name="Patil S."/>
            <person name="Pu L.-L."/>
            <person name="Saada N."/>
            <person name="Tang L."/>
            <person name="Weissenberger G."/>
            <person name="Zhu Y."/>
            <person name="Hemphill L."/>
            <person name="Shang Y."/>
            <person name="Youmans B."/>
            <person name="Ayvaz T."/>
            <person name="Ross M."/>
            <person name="Santibanez J."/>
            <person name="Aqrawi P."/>
            <person name="Gross S."/>
            <person name="Joshi V."/>
            <person name="Fowler G."/>
            <person name="Nazareth L."/>
            <person name="Reid J."/>
            <person name="Worley K."/>
            <person name="Petrosino J."/>
            <person name="Highlander S."/>
            <person name="Gibbs R."/>
        </authorList>
    </citation>
    <scope>NUCLEOTIDE SEQUENCE [LARGE SCALE GENOMIC DNA]</scope>
    <source>
        <strain evidence="1">DSM 20284</strain>
    </source>
</reference>
<dbReference type="RefSeq" id="WP_004165787.1">
    <property type="nucleotide sequence ID" value="NZ_GL397067.1"/>
</dbReference>
<keyword evidence="2" id="KW-1185">Reference proteome</keyword>
<evidence type="ECO:0000313" key="2">
    <source>
        <dbReference type="Proteomes" id="UP000004470"/>
    </source>
</evidence>
<dbReference type="InterPro" id="IPR009660">
    <property type="entry name" value="Phage_A500_Gp15"/>
</dbReference>
<dbReference type="Pfam" id="PF06854">
    <property type="entry name" value="Phage_Gp15"/>
    <property type="match status" value="1"/>
</dbReference>
<name>E0NDC3_PEDAC</name>
<dbReference type="EMBL" id="AEEG01000002">
    <property type="protein sequence ID" value="EFL96244.1"/>
    <property type="molecule type" value="Genomic_DNA"/>
</dbReference>
<dbReference type="Proteomes" id="UP000004470">
    <property type="component" value="Unassembled WGS sequence"/>
</dbReference>
<organism evidence="1 2">
    <name type="scientific">Pediococcus acidilactici DSM 20284</name>
    <dbReference type="NCBI Taxonomy" id="862514"/>
    <lineage>
        <taxon>Bacteria</taxon>
        <taxon>Bacillati</taxon>
        <taxon>Bacillota</taxon>
        <taxon>Bacilli</taxon>
        <taxon>Lactobacillales</taxon>
        <taxon>Lactobacillaceae</taxon>
        <taxon>Pediococcus</taxon>
        <taxon>Pediococcus acidilactici group</taxon>
    </lineage>
</organism>
<comment type="caution">
    <text evidence="1">The sequence shown here is derived from an EMBL/GenBank/DDBJ whole genome shotgun (WGS) entry which is preliminary data.</text>
</comment>
<gene>
    <name evidence="1" type="ORF">HMPREF0623_0295</name>
</gene>
<accession>E0NDC3</accession>
<sequence>MKLLEAVQDLVEVEGVKYDCNVSVPAVFLYFELMQDDGLTEAEKIDVAYRMLVKPDSQIEQPAVKKAKVVKAIYDQKISNGEQSAEDFTKPKNYDFDQDNDLIYSSILQQYNINIRDKKVIANLRWHDFLSLFSNLDSKTPFGQAVFFRGVKITDDMSDEQKDYYREMKRKYALKKDGENQAFAEMDLPHKVAYLAKMRAKKQKEG</sequence>
<dbReference type="HOGENOM" id="CLU_108800_0_0_9"/>
<protein>
    <submittedName>
        <fullName evidence="1">Bacteriophage Gp15 protein</fullName>
    </submittedName>
</protein>
<proteinExistence type="predicted"/>